<dbReference type="EMBL" id="JAEHOE010000108">
    <property type="protein sequence ID" value="KAG2486732.1"/>
    <property type="molecule type" value="Genomic_DNA"/>
</dbReference>
<feature type="region of interest" description="Disordered" evidence="2">
    <location>
        <begin position="187"/>
        <end position="209"/>
    </location>
</feature>
<proteinExistence type="inferred from homology"/>
<dbReference type="CDD" id="cd22751">
    <property type="entry name" value="OTU_plant_OTU9-like"/>
    <property type="match status" value="1"/>
</dbReference>
<dbReference type="Proteomes" id="UP000612055">
    <property type="component" value="Unassembled WGS sequence"/>
</dbReference>
<sequence length="549" mass="56234">MPGLCMRGSAVSVVESVQRTAPSADEELPLPTIPQDSTLRGRAADLHRQLSHLRPPLLVPRDQCTVNLDFGNLPGAVPSYLDTVDEATSPRQEEQGDATTSTAPTTSTANGLAAGTHRNRPTSASVAASASAAAATVAAASSALAALTRPNGGANGNGNGNGLFALSDANAPASALTTAAATEASSSAGGSLAQTQPTTGAHTPVSPGPVCSGSGGALAGLVGPGYSVRSSVAGSTWEGGAPSRRGFVRVKSIRSPHGLEWSHSRKCLEVLITAEREKKAVAGMAYKSHEQRLRERLERLNLDMLIVAGDGNCQFRSISNELYGTQDHHSAIRKQGVSHIVQQRSSFECFLGEDFDEYVRQMARGGTWGDELTLRATCDAFGIVMHVVTSDVDNWYLTYEPEVRKLDREIFLTYIAPIHYNSIRRQSSLKTMALTVSRSFRKLSSSGLSSRSASGQLSSPTVTSPGAVTLGVGGGVGSHAPSSGGGGLQWNGGGSGAFGGGASLLFPGSGGGVGGGGGGGEDDGTDALEAALAGGRANGARAQRQALAA</sequence>
<comment type="similarity">
    <text evidence="1">Belongs to the peptidase C85 family.</text>
</comment>
<feature type="domain" description="OTU" evidence="3">
    <location>
        <begin position="302"/>
        <end position="426"/>
    </location>
</feature>
<dbReference type="SUPFAM" id="SSF54001">
    <property type="entry name" value="Cysteine proteinases"/>
    <property type="match status" value="1"/>
</dbReference>
<dbReference type="OrthoDB" id="415023at2759"/>
<comment type="caution">
    <text evidence="4">The sequence shown here is derived from an EMBL/GenBank/DDBJ whole genome shotgun (WGS) entry which is preliminary data.</text>
</comment>
<dbReference type="GO" id="GO:0016579">
    <property type="term" value="P:protein deubiquitination"/>
    <property type="evidence" value="ECO:0007669"/>
    <property type="project" value="TreeGrafter"/>
</dbReference>
<feature type="compositionally biased region" description="Low complexity" evidence="2">
    <location>
        <begin position="98"/>
        <end position="109"/>
    </location>
</feature>
<dbReference type="AlphaFoldDB" id="A0A836BS31"/>
<dbReference type="Gene3D" id="3.90.70.80">
    <property type="match status" value="1"/>
</dbReference>
<evidence type="ECO:0000313" key="5">
    <source>
        <dbReference type="Proteomes" id="UP000612055"/>
    </source>
</evidence>
<dbReference type="PANTHER" id="PTHR12419:SF11">
    <property type="entry name" value="OTU DOMAIN-CONTAINING PROTEIN DDB_G0284757"/>
    <property type="match status" value="1"/>
</dbReference>
<dbReference type="Pfam" id="PF02338">
    <property type="entry name" value="OTU"/>
    <property type="match status" value="1"/>
</dbReference>
<dbReference type="PANTHER" id="PTHR12419">
    <property type="entry name" value="OTU DOMAIN CONTAINING PROTEIN"/>
    <property type="match status" value="1"/>
</dbReference>
<dbReference type="PROSITE" id="PS50802">
    <property type="entry name" value="OTU"/>
    <property type="match status" value="1"/>
</dbReference>
<evidence type="ECO:0000313" key="4">
    <source>
        <dbReference type="EMBL" id="KAG2486732.1"/>
    </source>
</evidence>
<feature type="region of interest" description="Disordered" evidence="2">
    <location>
        <begin position="446"/>
        <end position="491"/>
    </location>
</feature>
<name>A0A836BS31_9CHLO</name>
<evidence type="ECO:0000259" key="3">
    <source>
        <dbReference type="PROSITE" id="PS50802"/>
    </source>
</evidence>
<gene>
    <name evidence="4" type="ORF">HYH03_014658</name>
</gene>
<evidence type="ECO:0000256" key="2">
    <source>
        <dbReference type="SAM" id="MobiDB-lite"/>
    </source>
</evidence>
<feature type="compositionally biased region" description="Gly residues" evidence="2">
    <location>
        <begin position="471"/>
        <end position="491"/>
    </location>
</feature>
<keyword evidence="5" id="KW-1185">Reference proteome</keyword>
<reference evidence="4" key="1">
    <citation type="journal article" date="2020" name="bioRxiv">
        <title>Comparative genomics of Chlamydomonas.</title>
        <authorList>
            <person name="Craig R.J."/>
            <person name="Hasan A.R."/>
            <person name="Ness R.W."/>
            <person name="Keightley P.D."/>
        </authorList>
    </citation>
    <scope>NUCLEOTIDE SEQUENCE</scope>
    <source>
        <strain evidence="4">CCAP 11/70</strain>
    </source>
</reference>
<accession>A0A836BS31</accession>
<feature type="compositionally biased region" description="Low complexity" evidence="2">
    <location>
        <begin position="446"/>
        <end position="470"/>
    </location>
</feature>
<dbReference type="InterPro" id="IPR038765">
    <property type="entry name" value="Papain-like_cys_pep_sf"/>
</dbReference>
<feature type="region of interest" description="Disordered" evidence="2">
    <location>
        <begin position="86"/>
        <end position="124"/>
    </location>
</feature>
<dbReference type="InterPro" id="IPR003323">
    <property type="entry name" value="OTU_dom"/>
</dbReference>
<dbReference type="InterPro" id="IPR050704">
    <property type="entry name" value="Peptidase_C85-like"/>
</dbReference>
<protein>
    <recommendedName>
        <fullName evidence="3">OTU domain-containing protein</fullName>
    </recommendedName>
</protein>
<organism evidence="4 5">
    <name type="scientific">Edaphochlamys debaryana</name>
    <dbReference type="NCBI Taxonomy" id="47281"/>
    <lineage>
        <taxon>Eukaryota</taxon>
        <taxon>Viridiplantae</taxon>
        <taxon>Chlorophyta</taxon>
        <taxon>core chlorophytes</taxon>
        <taxon>Chlorophyceae</taxon>
        <taxon>CS clade</taxon>
        <taxon>Chlamydomonadales</taxon>
        <taxon>Chlamydomonadales incertae sedis</taxon>
        <taxon>Edaphochlamys</taxon>
    </lineage>
</organism>
<dbReference type="GO" id="GO:0004843">
    <property type="term" value="F:cysteine-type deubiquitinase activity"/>
    <property type="evidence" value="ECO:0007669"/>
    <property type="project" value="TreeGrafter"/>
</dbReference>
<evidence type="ECO:0000256" key="1">
    <source>
        <dbReference type="ARBA" id="ARBA00010407"/>
    </source>
</evidence>